<feature type="domain" description="Arf-GAP" evidence="7">
    <location>
        <begin position="11"/>
        <end position="117"/>
    </location>
</feature>
<evidence type="ECO:0000256" key="4">
    <source>
        <dbReference type="ARBA" id="ARBA00022833"/>
    </source>
</evidence>
<feature type="compositionally biased region" description="Basic and acidic residues" evidence="6">
    <location>
        <begin position="293"/>
        <end position="320"/>
    </location>
</feature>
<dbReference type="InterPro" id="IPR037278">
    <property type="entry name" value="ARFGAP/RecO"/>
</dbReference>
<organism evidence="8 9">
    <name type="scientific">Strongylocentrotus purpuratus</name>
    <name type="common">Purple sea urchin</name>
    <dbReference type="NCBI Taxonomy" id="7668"/>
    <lineage>
        <taxon>Eukaryota</taxon>
        <taxon>Metazoa</taxon>
        <taxon>Echinodermata</taxon>
        <taxon>Eleutherozoa</taxon>
        <taxon>Echinozoa</taxon>
        <taxon>Echinoidea</taxon>
        <taxon>Euechinoidea</taxon>
        <taxon>Echinacea</taxon>
        <taxon>Camarodonta</taxon>
        <taxon>Echinidea</taxon>
        <taxon>Strongylocentrotidae</taxon>
        <taxon>Strongylocentrotus</taxon>
    </lineage>
</organism>
<dbReference type="PROSITE" id="PS50115">
    <property type="entry name" value="ARFGAP"/>
    <property type="match status" value="1"/>
</dbReference>
<dbReference type="Pfam" id="PF01412">
    <property type="entry name" value="ArfGap"/>
    <property type="match status" value="1"/>
</dbReference>
<evidence type="ECO:0000256" key="1">
    <source>
        <dbReference type="ARBA" id="ARBA00022468"/>
    </source>
</evidence>
<keyword evidence="9" id="KW-1185">Reference proteome</keyword>
<dbReference type="EnsemblMetazoa" id="XM_030987799">
    <property type="protein sequence ID" value="XP_030843659"/>
    <property type="gene ID" value="LOC752571"/>
</dbReference>
<dbReference type="PRINTS" id="PR00405">
    <property type="entry name" value="REVINTRACTNG"/>
</dbReference>
<dbReference type="SMART" id="SM00105">
    <property type="entry name" value="ArfGap"/>
    <property type="match status" value="1"/>
</dbReference>
<evidence type="ECO:0000313" key="8">
    <source>
        <dbReference type="EnsemblMetazoa" id="XP_030843659"/>
    </source>
</evidence>
<keyword evidence="3 5" id="KW-0863">Zinc-finger</keyword>
<feature type="compositionally biased region" description="Basic and acidic residues" evidence="6">
    <location>
        <begin position="401"/>
        <end position="417"/>
    </location>
</feature>
<dbReference type="SUPFAM" id="SSF57863">
    <property type="entry name" value="ArfGap/RecO-like zinc finger"/>
    <property type="match status" value="1"/>
</dbReference>
<dbReference type="Proteomes" id="UP000007110">
    <property type="component" value="Unassembled WGS sequence"/>
</dbReference>
<dbReference type="KEGG" id="spu:752571"/>
<feature type="compositionally biased region" description="Low complexity" evidence="6">
    <location>
        <begin position="372"/>
        <end position="394"/>
    </location>
</feature>
<dbReference type="FunFam" id="1.10.220.150:FF:000004">
    <property type="entry name" value="Putative ADP-ribosylation factor GTPase-activating protein 2"/>
    <property type="match status" value="1"/>
</dbReference>
<dbReference type="AlphaFoldDB" id="A0A7M7NZC8"/>
<dbReference type="PANTHER" id="PTHR45686">
    <property type="entry name" value="ADP-RIBOSYLATION FACTOR GTPASE ACTIVATING PROTEIN 3, ISOFORM H-RELATED"/>
    <property type="match status" value="1"/>
</dbReference>
<evidence type="ECO:0000313" key="9">
    <source>
        <dbReference type="Proteomes" id="UP000007110"/>
    </source>
</evidence>
<feature type="region of interest" description="Disordered" evidence="6">
    <location>
        <begin position="273"/>
        <end position="490"/>
    </location>
</feature>
<keyword evidence="1" id="KW-0343">GTPase activation</keyword>
<feature type="compositionally biased region" description="Polar residues" evidence="6">
    <location>
        <begin position="335"/>
        <end position="345"/>
    </location>
</feature>
<evidence type="ECO:0000256" key="5">
    <source>
        <dbReference type="PROSITE-ProRule" id="PRU00288"/>
    </source>
</evidence>
<feature type="compositionally biased region" description="Basic and acidic residues" evidence="6">
    <location>
        <begin position="273"/>
        <end position="286"/>
    </location>
</feature>
<dbReference type="InParanoid" id="A0A7M7NZC8"/>
<dbReference type="GeneID" id="752571"/>
<protein>
    <recommendedName>
        <fullName evidence="7">Arf-GAP domain-containing protein</fullName>
    </recommendedName>
</protein>
<dbReference type="Gene3D" id="1.10.220.150">
    <property type="entry name" value="Arf GTPase activating protein"/>
    <property type="match status" value="1"/>
</dbReference>
<reference evidence="9" key="1">
    <citation type="submission" date="2015-02" db="EMBL/GenBank/DDBJ databases">
        <title>Genome sequencing for Strongylocentrotus purpuratus.</title>
        <authorList>
            <person name="Murali S."/>
            <person name="Liu Y."/>
            <person name="Vee V."/>
            <person name="English A."/>
            <person name="Wang M."/>
            <person name="Skinner E."/>
            <person name="Han Y."/>
            <person name="Muzny D.M."/>
            <person name="Worley K.C."/>
            <person name="Gibbs R.A."/>
        </authorList>
    </citation>
    <scope>NUCLEOTIDE SEQUENCE</scope>
</reference>
<evidence type="ECO:0000256" key="6">
    <source>
        <dbReference type="SAM" id="MobiDB-lite"/>
    </source>
</evidence>
<dbReference type="GO" id="GO:0048205">
    <property type="term" value="P:COPI coating of Golgi vesicle"/>
    <property type="evidence" value="ECO:0000318"/>
    <property type="project" value="GO_Central"/>
</dbReference>
<dbReference type="OMA" id="APKEESX"/>
<dbReference type="PANTHER" id="PTHR45686:SF4">
    <property type="entry name" value="ADP-RIBOSYLATION FACTOR GTPASE ACTIVATING PROTEIN 3, ISOFORM H"/>
    <property type="match status" value="1"/>
</dbReference>
<accession>A0A7M7NZC8</accession>
<keyword evidence="4" id="KW-0862">Zinc</keyword>
<keyword evidence="2" id="KW-0479">Metal-binding</keyword>
<proteinExistence type="predicted"/>
<evidence type="ECO:0000256" key="2">
    <source>
        <dbReference type="ARBA" id="ARBA00022723"/>
    </source>
</evidence>
<dbReference type="RefSeq" id="XP_030843659.1">
    <property type="nucleotide sequence ID" value="XM_030987799.1"/>
</dbReference>
<evidence type="ECO:0000256" key="3">
    <source>
        <dbReference type="ARBA" id="ARBA00022771"/>
    </source>
</evidence>
<feature type="compositionally biased region" description="Polar residues" evidence="6">
    <location>
        <begin position="458"/>
        <end position="474"/>
    </location>
</feature>
<dbReference type="InterPro" id="IPR038508">
    <property type="entry name" value="ArfGAP_dom_sf"/>
</dbReference>
<dbReference type="GO" id="GO:0000139">
    <property type="term" value="C:Golgi membrane"/>
    <property type="evidence" value="ECO:0007669"/>
    <property type="project" value="GOC"/>
</dbReference>
<name>A0A7M7NZC8_STRPU</name>
<evidence type="ECO:0000259" key="7">
    <source>
        <dbReference type="PROSITE" id="PS50115"/>
    </source>
</evidence>
<reference evidence="8" key="2">
    <citation type="submission" date="2021-01" db="UniProtKB">
        <authorList>
            <consortium name="EnsemblMetazoa"/>
        </authorList>
    </citation>
    <scope>IDENTIFICATION</scope>
</reference>
<dbReference type="OrthoDB" id="983479at2759"/>
<sequence length="546" mass="59495">MAGGPTKSDIQTIFKRLRSIPTNKICFDCNSKNPTWASVTYGVFLCIDCSATHRSLGVHLTFIRSTQLDTSWTWAQLRAMQVGGNANAVAYFRQHGASTNDAQAKYNSRAATLYKSKIKELVAAAIRKYGTELHLEDFVQSPQQKEVDFFEEHVDAPSNITPIPAETSNGTLTSAQELVQKVPVPSASPKPAVEEPAGAPNVEAALSTSPSQVKVEPRKPTIGQRKPASAKKGLGVKKSKGLGAQKVKANFDDIESQALQQDKMREESAKMMELQKTKTKEDEEARTASMRLAYKDMSVEMKKQEDKLKKEDPHKAKQMERLGMGYAGRGGVSHSAMNDMQTIEQVNPVKSGGGGGGSSRTKSRDFFDEYDSGFSRGSSSSSSRGFKDSSSASFWGDEKDDEKTTDSSWDIIDKSETRQSSYDSIAPLESRTKPPTRKTDYDSGASSSEALKRFANAKSISSDQYHNLDKNSGSDTHEDQQRAAQFANAKSISSDEYFGRTAARGSTGADLGAIKDGMKDGVNQVAGKLSRMANGLVNSIQDHYGY</sequence>
<dbReference type="CDD" id="cd08831">
    <property type="entry name" value="ArfGap_ArfGap2_3_like"/>
    <property type="match status" value="1"/>
</dbReference>
<feature type="region of interest" description="Disordered" evidence="6">
    <location>
        <begin position="203"/>
        <end position="241"/>
    </location>
</feature>
<dbReference type="GO" id="GO:0008270">
    <property type="term" value="F:zinc ion binding"/>
    <property type="evidence" value="ECO:0007669"/>
    <property type="project" value="UniProtKB-KW"/>
</dbReference>
<dbReference type="GO" id="GO:0005096">
    <property type="term" value="F:GTPase activator activity"/>
    <property type="evidence" value="ECO:0007669"/>
    <property type="project" value="UniProtKB-KW"/>
</dbReference>
<dbReference type="InterPro" id="IPR001164">
    <property type="entry name" value="ArfGAP_dom"/>
</dbReference>